<comment type="caution">
    <text evidence="11">The sequence shown here is derived from an EMBL/GenBank/DDBJ whole genome shotgun (WGS) entry which is preliminary data.</text>
</comment>
<feature type="transmembrane region" description="Helical" evidence="9">
    <location>
        <begin position="549"/>
        <end position="566"/>
    </location>
</feature>
<accession>A0A364RJP7</accession>
<evidence type="ECO:0000256" key="3">
    <source>
        <dbReference type="ARBA" id="ARBA00010918"/>
    </source>
</evidence>
<evidence type="ECO:0000313" key="12">
    <source>
        <dbReference type="Proteomes" id="UP000251692"/>
    </source>
</evidence>
<gene>
    <name evidence="11" type="ORF">DP923_02765</name>
</gene>
<reference evidence="11 12" key="2">
    <citation type="submission" date="2018-07" db="EMBL/GenBank/DDBJ databases">
        <title>Pontibacter sp. 2b14 genomic sequence and assembly.</title>
        <authorList>
            <person name="Du Z.-J."/>
        </authorList>
    </citation>
    <scope>NUCLEOTIDE SEQUENCE [LARGE SCALE GENOMIC DNA]</scope>
    <source>
        <strain evidence="11 12">2b14</strain>
    </source>
</reference>
<protein>
    <recommendedName>
        <fullName evidence="4">Vacuolar membrane protease</fullName>
    </recommendedName>
    <alternativeName>
        <fullName evidence="8">FXNA-related family protease 1</fullName>
    </alternativeName>
</protein>
<evidence type="ECO:0000313" key="11">
    <source>
        <dbReference type="EMBL" id="RAU84503.1"/>
    </source>
</evidence>
<keyword evidence="6 9" id="KW-1133">Transmembrane helix</keyword>
<evidence type="ECO:0000256" key="6">
    <source>
        <dbReference type="ARBA" id="ARBA00022989"/>
    </source>
</evidence>
<feature type="transmembrane region" description="Helical" evidence="9">
    <location>
        <begin position="430"/>
        <end position="449"/>
    </location>
</feature>
<dbReference type="InterPro" id="IPR045175">
    <property type="entry name" value="M28_fam"/>
</dbReference>
<dbReference type="AlphaFoldDB" id="A0A364RJP7"/>
<sequence length="773" mass="84989">MQLRNYGIAAFLLMALTALALLSIYALTPPAVVPASAPATDFSAERAMQHVQQIARAPHAMGTAEHAKVRDYLVAQMQQLNLNPQVQQATVVNEMGSSASVGQVYNVVGRLKGTGKSGKAVLLMAHYDSQPNALGAGDDGAGVAALLETARALQQSSPLQHDVIFLLTDGEEYGLFGAKAFREKHPWAKVVALVLNVEARGNTGPSMTFEMSPGNGWVARQFLKAAPYPYASSLAYEIYSRMPNDTDFTVFKEAGVSGLNSAFIDGFVHYHKATDSPENLNQNSLQHHGSNLLALTSHFASIPLNKTKAPDAVFFNVIGNWAVIYSVGLNILWVSLATLLLFVTFRVGIRKSAFTMKQVILGFGLYVLLLVSILGLFMPINTFVKSLLPYAHGYNGLYNADLFLLAYLLLALGLFLLLTWVVLKWIRVYALLMGVFILWFILMSMVFITVPSATYVLLFPLLFSLGGMLIVLLQEMHRQTKIDLKYSLILLAASVPGILLLMPLVVIVFTAFELQLPVGPLTLFVLLLGLLLPMLLVIERSFSWHTIPLLPLVLLLAGALEIMRAVQAEQPSERQPLHSHVSYYQNADTNKAFWVSNFQRTDSWNAQFFTSSTTAPLSEVYPMAEKVYLKNAADLLAMPAPTAEVLTDSTSGGERFLTLKLATKRNAAHLEVLLQSDEKAGIQELKIDSEPLRLQPIVTKEGAYLYFRYYGLPVSKEAMLEIKLAAGAKVKLLLYDQSIGLPQTLVKTPKPPHVIAEQGRDSNLTVVQKTYVF</sequence>
<dbReference type="OrthoDB" id="9778250at2"/>
<evidence type="ECO:0000256" key="2">
    <source>
        <dbReference type="ARBA" id="ARBA00004128"/>
    </source>
</evidence>
<dbReference type="EMBL" id="QMDV01000001">
    <property type="protein sequence ID" value="RAU84503.1"/>
    <property type="molecule type" value="Genomic_DNA"/>
</dbReference>
<dbReference type="InterPro" id="IPR007484">
    <property type="entry name" value="Peptidase_M28"/>
</dbReference>
<evidence type="ECO:0000256" key="8">
    <source>
        <dbReference type="ARBA" id="ARBA00031512"/>
    </source>
</evidence>
<keyword evidence="7" id="KW-0325">Glycoprotein</keyword>
<dbReference type="Pfam" id="PF04389">
    <property type="entry name" value="Peptidase_M28"/>
    <property type="match status" value="1"/>
</dbReference>
<dbReference type="PANTHER" id="PTHR12147">
    <property type="entry name" value="METALLOPEPTIDASE M28 FAMILY MEMBER"/>
    <property type="match status" value="1"/>
</dbReference>
<dbReference type="PANTHER" id="PTHR12147:SF58">
    <property type="entry name" value="VACUOLAR MEMBRANE PROTEASE"/>
    <property type="match status" value="1"/>
</dbReference>
<reference evidence="11 12" key="1">
    <citation type="submission" date="2018-06" db="EMBL/GenBank/DDBJ databases">
        <authorList>
            <person name="Liu Z.-W."/>
        </authorList>
    </citation>
    <scope>NUCLEOTIDE SEQUENCE [LARGE SCALE GENOMIC DNA]</scope>
    <source>
        <strain evidence="11 12">2b14</strain>
    </source>
</reference>
<evidence type="ECO:0000256" key="1">
    <source>
        <dbReference type="ARBA" id="ARBA00003273"/>
    </source>
</evidence>
<comment type="similarity">
    <text evidence="3">Belongs to the peptidase M28 family.</text>
</comment>
<comment type="function">
    <text evidence="1">May be involved in vacuolar sorting and osmoregulation.</text>
</comment>
<name>A0A364RJP7_9BACT</name>
<keyword evidence="9" id="KW-0472">Membrane</keyword>
<evidence type="ECO:0000256" key="5">
    <source>
        <dbReference type="ARBA" id="ARBA00022554"/>
    </source>
</evidence>
<dbReference type="Gene3D" id="3.40.630.10">
    <property type="entry name" value="Zn peptidases"/>
    <property type="match status" value="1"/>
</dbReference>
<feature type="domain" description="Peptidase M28" evidence="10">
    <location>
        <begin position="106"/>
        <end position="295"/>
    </location>
</feature>
<organism evidence="11 12">
    <name type="scientific">Pontibacter arcticus</name>
    <dbReference type="NCBI Taxonomy" id="2080288"/>
    <lineage>
        <taxon>Bacteria</taxon>
        <taxon>Pseudomonadati</taxon>
        <taxon>Bacteroidota</taxon>
        <taxon>Cytophagia</taxon>
        <taxon>Cytophagales</taxon>
        <taxon>Hymenobacteraceae</taxon>
        <taxon>Pontibacter</taxon>
    </lineage>
</organism>
<keyword evidence="5" id="KW-0926">Vacuole</keyword>
<dbReference type="SUPFAM" id="SSF53187">
    <property type="entry name" value="Zn-dependent exopeptidases"/>
    <property type="match status" value="1"/>
</dbReference>
<evidence type="ECO:0000259" key="10">
    <source>
        <dbReference type="Pfam" id="PF04389"/>
    </source>
</evidence>
<proteinExistence type="inferred from homology"/>
<feature type="transmembrane region" description="Helical" evidence="9">
    <location>
        <begin position="486"/>
        <end position="512"/>
    </location>
</feature>
<feature type="transmembrane region" description="Helical" evidence="9">
    <location>
        <begin position="359"/>
        <end position="384"/>
    </location>
</feature>
<feature type="transmembrane region" description="Helical" evidence="9">
    <location>
        <begin position="518"/>
        <end position="537"/>
    </location>
</feature>
<feature type="transmembrane region" description="Helical" evidence="9">
    <location>
        <begin position="404"/>
        <end position="423"/>
    </location>
</feature>
<feature type="transmembrane region" description="Helical" evidence="9">
    <location>
        <begin position="455"/>
        <end position="474"/>
    </location>
</feature>
<dbReference type="GO" id="GO:0006508">
    <property type="term" value="P:proteolysis"/>
    <property type="evidence" value="ECO:0007669"/>
    <property type="project" value="InterPro"/>
</dbReference>
<keyword evidence="9" id="KW-0812">Transmembrane</keyword>
<dbReference type="GO" id="GO:0005774">
    <property type="term" value="C:vacuolar membrane"/>
    <property type="evidence" value="ECO:0007669"/>
    <property type="project" value="UniProtKB-SubCell"/>
</dbReference>
<dbReference type="GO" id="GO:0008235">
    <property type="term" value="F:metalloexopeptidase activity"/>
    <property type="evidence" value="ECO:0007669"/>
    <property type="project" value="InterPro"/>
</dbReference>
<feature type="transmembrane region" description="Helical" evidence="9">
    <location>
        <begin position="323"/>
        <end position="347"/>
    </location>
</feature>
<keyword evidence="12" id="KW-1185">Reference proteome</keyword>
<evidence type="ECO:0000256" key="4">
    <source>
        <dbReference type="ARBA" id="ARBA00017435"/>
    </source>
</evidence>
<evidence type="ECO:0000256" key="9">
    <source>
        <dbReference type="SAM" id="Phobius"/>
    </source>
</evidence>
<comment type="subcellular location">
    <subcellularLocation>
        <location evidence="2">Vacuole membrane</location>
        <topology evidence="2">Multi-pass membrane protein</topology>
    </subcellularLocation>
</comment>
<dbReference type="Proteomes" id="UP000251692">
    <property type="component" value="Unassembled WGS sequence"/>
</dbReference>
<evidence type="ECO:0000256" key="7">
    <source>
        <dbReference type="ARBA" id="ARBA00023180"/>
    </source>
</evidence>